<dbReference type="EMBL" id="HE575323">
    <property type="protein sequence ID" value="CCC93433.1"/>
    <property type="molecule type" value="Genomic_DNA"/>
</dbReference>
<feature type="compositionally biased region" description="Basic and acidic residues" evidence="1">
    <location>
        <begin position="234"/>
        <end position="257"/>
    </location>
</feature>
<dbReference type="AlphaFoldDB" id="G0UVL7"/>
<protein>
    <submittedName>
        <fullName evidence="2">Uncharacterized protein</fullName>
    </submittedName>
</protein>
<proteinExistence type="predicted"/>
<feature type="compositionally biased region" description="Acidic residues" evidence="1">
    <location>
        <begin position="462"/>
        <end position="476"/>
    </location>
</feature>
<feature type="region of interest" description="Disordered" evidence="1">
    <location>
        <begin position="374"/>
        <end position="476"/>
    </location>
</feature>
<organism evidence="2">
    <name type="scientific">Trypanosoma congolense (strain IL3000)</name>
    <dbReference type="NCBI Taxonomy" id="1068625"/>
    <lineage>
        <taxon>Eukaryota</taxon>
        <taxon>Discoba</taxon>
        <taxon>Euglenozoa</taxon>
        <taxon>Kinetoplastea</taxon>
        <taxon>Metakinetoplastina</taxon>
        <taxon>Trypanosomatida</taxon>
        <taxon>Trypanosomatidae</taxon>
        <taxon>Trypanosoma</taxon>
        <taxon>Nannomonas</taxon>
    </lineage>
</organism>
<dbReference type="VEuPathDB" id="TriTrypDB:TcIL3000_10_1920"/>
<gene>
    <name evidence="2" type="ORF">TCIL3000_10_1920</name>
</gene>
<name>G0UVL7_TRYCI</name>
<sequence length="476" mass="51882">MSKKSTQANTSTKHANDVLGGSLDALDAIIMDAQQQQKKKRRQVTSSTSEAAWPQRGGSVFAVMTEPHFRALKTIVMLYGVQLMPSLDAILRRVLLCMSSPALVSSESWELAAMLGTYFRAGATRLLEEVLLLFLSEKNTFVLGSPCMVIEGTGGKGNENDHGAPGIDNRKQWAVEGWTYEYSTTHRNLRAFEELLTALGPFVATATMQRTLLRYTQEVVVYGLLSSQAATDQSGRKPRDGKEEHQQQQREPEERGVDASLKPQCIDLLTSLLVICRPLPSNAAACAVRAVKELPMHSFSPYGGVEHHQLLRAVTRLSVTLTALRHPYALPFYLPPRDVVERPTRLLVLEEINGSNKGEGVSSEETPHENGVTIAFPQDHHRQPRSGGSSAYSGRPEEPTQVASPAGAMVPKEPVKTTGTGSSHYVATAASSDLLGSLKRQRTEPINPPPPASAAPVADRGMDDDDVEIPNIDMED</sequence>
<accession>G0UVL7</accession>
<evidence type="ECO:0000313" key="2">
    <source>
        <dbReference type="EMBL" id="CCC93433.1"/>
    </source>
</evidence>
<reference evidence="2" key="1">
    <citation type="journal article" date="2012" name="Proc. Natl. Acad. Sci. U.S.A.">
        <title>Antigenic diversity is generated by distinct evolutionary mechanisms in African trypanosome species.</title>
        <authorList>
            <person name="Jackson A.P."/>
            <person name="Berry A."/>
            <person name="Aslett M."/>
            <person name="Allison H.C."/>
            <person name="Burton P."/>
            <person name="Vavrova-Anderson J."/>
            <person name="Brown R."/>
            <person name="Browne H."/>
            <person name="Corton N."/>
            <person name="Hauser H."/>
            <person name="Gamble J."/>
            <person name="Gilderthorp R."/>
            <person name="Marcello L."/>
            <person name="McQuillan J."/>
            <person name="Otto T.D."/>
            <person name="Quail M.A."/>
            <person name="Sanders M.J."/>
            <person name="van Tonder A."/>
            <person name="Ginger M.L."/>
            <person name="Field M.C."/>
            <person name="Barry J.D."/>
            <person name="Hertz-Fowler C."/>
            <person name="Berriman M."/>
        </authorList>
    </citation>
    <scope>NUCLEOTIDE SEQUENCE</scope>
    <source>
        <strain evidence="2">IL3000</strain>
    </source>
</reference>
<evidence type="ECO:0000256" key="1">
    <source>
        <dbReference type="SAM" id="MobiDB-lite"/>
    </source>
</evidence>
<feature type="compositionally biased region" description="Polar residues" evidence="1">
    <location>
        <begin position="417"/>
        <end position="431"/>
    </location>
</feature>
<feature type="region of interest" description="Disordered" evidence="1">
    <location>
        <begin position="231"/>
        <end position="258"/>
    </location>
</feature>